<dbReference type="InterPro" id="IPR036390">
    <property type="entry name" value="WH_DNA-bd_sf"/>
</dbReference>
<geneLocation type="plasmid" evidence="1">
    <name>pMSR0</name>
</geneLocation>
<sequence>MKKNNVVDFEKAEKNARLRDFEVEKKKFKQSYNDVSQEQLEEALQVVSRATGKEHYIGTKKSSQSKVRFAQQLQENLGFLNKKKYLTGREKIFLQDIIPYIAFETNCIVLDIKAKNPVPASITEIGELINSSRQNVSAVINSLKRKGIIAKAESGIEGNNAKAYAIFINPHVVYTGDKDNVNEALQVMFRKAMKMPVLRDLPDRLF</sequence>
<dbReference type="RefSeq" id="WP_012477123.1">
    <property type="nucleotide sequence ID" value="NC_010853.1"/>
</dbReference>
<dbReference type="Gene3D" id="1.10.10.10">
    <property type="entry name" value="Winged helix-like DNA-binding domain superfamily/Winged helix DNA-binding domain"/>
    <property type="match status" value="1"/>
</dbReference>
<protein>
    <submittedName>
        <fullName evidence="1">Rep protein</fullName>
    </submittedName>
</protein>
<dbReference type="InterPro" id="IPR036388">
    <property type="entry name" value="WH-like_DNA-bd_sf"/>
</dbReference>
<keyword evidence="1" id="KW-0614">Plasmid</keyword>
<reference evidence="1" key="1">
    <citation type="journal article" date="2007" name="Plasmid">
        <title>Development of plasmid vector and electroporation condition for gene transfer in sporogenic lactic acid bacterium, Bacillus coagulans.</title>
        <authorList>
            <person name="Rhee M.S."/>
            <person name="Kim J.W."/>
            <person name="Qian Y."/>
            <person name="Ingram L.O."/>
            <person name="Shanmugam K.T."/>
        </authorList>
    </citation>
    <scope>NUCLEOTIDE SEQUENCE</scope>
    <source>
        <strain evidence="1">P4-102B</strain>
        <plasmid evidence="1">pMSR0</plasmid>
    </source>
</reference>
<evidence type="ECO:0000313" key="1">
    <source>
        <dbReference type="EMBL" id="ABJ99986.1"/>
    </source>
</evidence>
<organism evidence="1">
    <name type="scientific">Heyndrickxia coagulans</name>
    <name type="common">Weizmannia coagulans</name>
    <dbReference type="NCBI Taxonomy" id="1398"/>
    <lineage>
        <taxon>Bacteria</taxon>
        <taxon>Bacillati</taxon>
        <taxon>Bacillota</taxon>
        <taxon>Bacilli</taxon>
        <taxon>Bacillales</taxon>
        <taxon>Bacillaceae</taxon>
        <taxon>Heyndrickxia</taxon>
    </lineage>
</organism>
<proteinExistence type="predicted"/>
<dbReference type="SUPFAM" id="SSF46785">
    <property type="entry name" value="Winged helix' DNA-binding domain"/>
    <property type="match status" value="1"/>
</dbReference>
<accession>A0FJY1</accession>
<name>A0FJY1_HEYCO</name>
<dbReference type="AlphaFoldDB" id="A0FJY1"/>
<dbReference type="EMBL" id="EF015591">
    <property type="protein sequence ID" value="ABJ99986.1"/>
    <property type="molecule type" value="Genomic_DNA"/>
</dbReference>